<dbReference type="InterPro" id="IPR048482">
    <property type="entry name" value="GH141_ins"/>
</dbReference>
<dbReference type="InterPro" id="IPR035992">
    <property type="entry name" value="Ricin_B-like_lectins"/>
</dbReference>
<dbReference type="InterPro" id="IPR006626">
    <property type="entry name" value="PbH1"/>
</dbReference>
<dbReference type="InterPro" id="IPR039448">
    <property type="entry name" value="Beta_helix"/>
</dbReference>
<evidence type="ECO:0000259" key="2">
    <source>
        <dbReference type="Pfam" id="PF13229"/>
    </source>
</evidence>
<dbReference type="NCBIfam" id="TIGR04183">
    <property type="entry name" value="Por_Secre_tail"/>
    <property type="match status" value="1"/>
</dbReference>
<dbReference type="PANTHER" id="PTHR36453:SF1">
    <property type="entry name" value="RIGHT HANDED BETA HELIX DOMAIN-CONTAINING PROTEIN"/>
    <property type="match status" value="1"/>
</dbReference>
<feature type="domain" description="Right handed beta helix" evidence="2">
    <location>
        <begin position="360"/>
        <end position="535"/>
    </location>
</feature>
<dbReference type="SUPFAM" id="SSF50370">
    <property type="entry name" value="Ricin B-like lectins"/>
    <property type="match status" value="1"/>
</dbReference>
<dbReference type="Gene3D" id="2.80.10.50">
    <property type="match status" value="1"/>
</dbReference>
<organism evidence="5 6">
    <name type="scientific">Marinoscillum furvescens DSM 4134</name>
    <dbReference type="NCBI Taxonomy" id="1122208"/>
    <lineage>
        <taxon>Bacteria</taxon>
        <taxon>Pseudomonadati</taxon>
        <taxon>Bacteroidota</taxon>
        <taxon>Cytophagia</taxon>
        <taxon>Cytophagales</taxon>
        <taxon>Reichenbachiellaceae</taxon>
        <taxon>Marinoscillum</taxon>
    </lineage>
</organism>
<reference evidence="5 6" key="1">
    <citation type="submission" date="2018-07" db="EMBL/GenBank/DDBJ databases">
        <title>Genomic Encyclopedia of Type Strains, Phase IV (KMG-IV): sequencing the most valuable type-strain genomes for metagenomic binning, comparative biology and taxonomic classification.</title>
        <authorList>
            <person name="Goeker M."/>
        </authorList>
    </citation>
    <scope>NUCLEOTIDE SEQUENCE [LARGE SCALE GENOMIC DNA]</scope>
    <source>
        <strain evidence="5 6">DSM 4134</strain>
    </source>
</reference>
<feature type="chain" id="PRO_5017581557" evidence="1">
    <location>
        <begin position="21"/>
        <end position="948"/>
    </location>
</feature>
<evidence type="ECO:0000313" key="5">
    <source>
        <dbReference type="EMBL" id="REE02018.1"/>
    </source>
</evidence>
<dbReference type="AlphaFoldDB" id="A0A3D9L6P6"/>
<dbReference type="Gene3D" id="2.160.20.10">
    <property type="entry name" value="Single-stranded right-handed beta-helix, Pectin lyase-like"/>
    <property type="match status" value="2"/>
</dbReference>
<dbReference type="PANTHER" id="PTHR36453">
    <property type="entry name" value="SECRETED PROTEIN-RELATED"/>
    <property type="match status" value="1"/>
</dbReference>
<gene>
    <name evidence="5" type="ORF">C7460_10236</name>
</gene>
<evidence type="ECO:0000259" key="4">
    <source>
        <dbReference type="Pfam" id="PF21231"/>
    </source>
</evidence>
<dbReference type="Proteomes" id="UP000256779">
    <property type="component" value="Unassembled WGS sequence"/>
</dbReference>
<name>A0A3D9L6P6_MARFU</name>
<dbReference type="Pfam" id="PF18962">
    <property type="entry name" value="Por_Secre_tail"/>
    <property type="match status" value="1"/>
</dbReference>
<evidence type="ECO:0000256" key="1">
    <source>
        <dbReference type="SAM" id="SignalP"/>
    </source>
</evidence>
<evidence type="ECO:0000313" key="6">
    <source>
        <dbReference type="Proteomes" id="UP000256779"/>
    </source>
</evidence>
<dbReference type="InterPro" id="IPR011050">
    <property type="entry name" value="Pectin_lyase_fold/virulence"/>
</dbReference>
<sequence length="948" mass="105028">MMNQQLKVMMLGICIALANAAMGQTYYVDPINGSDGNSGTSSGAAFETLTKAKTTVNANNNNMSGDITVYLMNGVHTQTSTLNFDAEDGGTNGHKVIYKALSGHSPVISGHKKLTGWTLYDASKNIYRTSCSENFRTLYVNYIRAIRARHPNRTSDVDFGPYYTMQGANTSTEKYKILKSDWDAKAASANKSAMEIVVKRHWIHDNALFDNASIDGSFVWVQPKDIYRDKLFNKNSSYYNFGYYFENSYDFVDAEGEWFLDTINDYIYYKPRAGENMSTVSISHPNLTHVIKIEGTSSSPVKNLQFEGITIQYSKWTRPSEIGLAATQGVQPYEISGQGTTRSKDDLNYTQGMVKVIYAEGLTFKDCTFRRAGATALQLFSGCDDIDIQGNEFVDIGANGIEVGADKTKNPSLSLQCNDVHIWNNEIHKVGQQYTNGDGIQAHFIEGLIVDHNEIYDCPYSGMDIGNQNTTYEDNGMANNRIRYNRIYDTNQLHDDGGGIYTLARQYASYIYKNYVSDVINNGVTGTYTTAGIYMDNYTEFYTTDQNVISNTTIFIHEQTGIGARNNEITNNVSSNSAIQNNSGISAGYVPANVILGTGQTQAENLDLMGYTVEAAQGRIMANTVNYGSAQGRFTGTSGSYDLEIRYGDEPDGASSFRVFVNSSLVDSWTANQYTGGSTIDWRTRTISNVTINNGDYIRLESNVNTGEMGRYDWLDITASSGGGGSPVTHNQKYYIENRQYGRYMKMSTSTANNVVTSGYQNEYSEWTALDQGDGTWAFQNTWDSRYMKRSTTSSNGIVSSCCITADSKWYVEDTGDGTHYRLRVSNSSNMYADADDSSTGWNTNITSGTSGNDKQWEFVSSTGSRQTTTMEPAFQLNIYPNPVQDALTVQLEESGSIEITDLSGKPFRKLEAQKGVNEIVLTSLPNGIYVVTVKSDKGCLTQRILKQ</sequence>
<keyword evidence="6" id="KW-1185">Reference proteome</keyword>
<dbReference type="InterPro" id="IPR026444">
    <property type="entry name" value="Secre_tail"/>
</dbReference>
<dbReference type="EMBL" id="QREG01000002">
    <property type="protein sequence ID" value="REE02018.1"/>
    <property type="molecule type" value="Genomic_DNA"/>
</dbReference>
<dbReference type="CDD" id="cd02795">
    <property type="entry name" value="CBM6-CBM35-CBM36_like"/>
    <property type="match status" value="1"/>
</dbReference>
<evidence type="ECO:0000259" key="3">
    <source>
        <dbReference type="Pfam" id="PF18962"/>
    </source>
</evidence>
<dbReference type="SMART" id="SM00710">
    <property type="entry name" value="PbH1"/>
    <property type="match status" value="7"/>
</dbReference>
<dbReference type="RefSeq" id="WP_115866557.1">
    <property type="nucleotide sequence ID" value="NZ_QREG01000002.1"/>
</dbReference>
<feature type="domain" description="Secretion system C-terminal sorting" evidence="3">
    <location>
        <begin position="879"/>
        <end position="944"/>
    </location>
</feature>
<feature type="domain" description="GH141-like insertion" evidence="4">
    <location>
        <begin position="133"/>
        <end position="272"/>
    </location>
</feature>
<protein>
    <submittedName>
        <fullName evidence="5">Putative secreted protein (Por secretion system target)</fullName>
    </submittedName>
</protein>
<dbReference type="OrthoDB" id="9808066at2"/>
<accession>A0A3D9L6P6</accession>
<feature type="signal peptide" evidence="1">
    <location>
        <begin position="1"/>
        <end position="20"/>
    </location>
</feature>
<dbReference type="SUPFAM" id="SSF51126">
    <property type="entry name" value="Pectin lyase-like"/>
    <property type="match status" value="1"/>
</dbReference>
<dbReference type="InterPro" id="IPR012334">
    <property type="entry name" value="Pectin_lyas_fold"/>
</dbReference>
<comment type="caution">
    <text evidence="5">The sequence shown here is derived from an EMBL/GenBank/DDBJ whole genome shotgun (WGS) entry which is preliminary data.</text>
</comment>
<keyword evidence="1" id="KW-0732">Signal</keyword>
<dbReference type="Pfam" id="PF13229">
    <property type="entry name" value="Beta_helix"/>
    <property type="match status" value="1"/>
</dbReference>
<dbReference type="Pfam" id="PF21231">
    <property type="entry name" value="GH141_M"/>
    <property type="match status" value="1"/>
</dbReference>
<proteinExistence type="predicted"/>